<feature type="coiled-coil region" evidence="1">
    <location>
        <begin position="35"/>
        <end position="113"/>
    </location>
</feature>
<proteinExistence type="predicted"/>
<sequence>MLSNDAEFKKLLLLHSRDRRNQTLHNELESSPRVLAKLEEKIHIEKESIAIATNELRTLETRNNTLENEIISISEKIGQHRNKQLGVKKNEEYQALETEIASLLSKQSEKEDEQIEVLLKIDSARETATIAEEKISVRVEDLQKQRLELLAREDELKKDIDSISGEIALSREEVETPMLEIYDRTKKVLAKPPYLAPIEDQKCSGCNLRVSNDVVSSVLIEQKITQCDQCGRIVYIER</sequence>
<dbReference type="EMBL" id="GU567968">
    <property type="protein sequence ID" value="ADI21877.1"/>
    <property type="molecule type" value="Genomic_DNA"/>
</dbReference>
<dbReference type="AlphaFoldDB" id="E7C353"/>
<evidence type="ECO:0000256" key="1">
    <source>
        <dbReference type="SAM" id="Coils"/>
    </source>
</evidence>
<dbReference type="Gene3D" id="1.10.287.1490">
    <property type="match status" value="1"/>
</dbReference>
<name>E7C353_9BACT</name>
<protein>
    <submittedName>
        <fullName evidence="2">Uncharacterized protein</fullName>
    </submittedName>
</protein>
<accession>E7C353</accession>
<reference evidence="2" key="1">
    <citation type="submission" date="2010-01" db="EMBL/GenBank/DDBJ databases">
        <title>Genome fragments of uncultured bacteria from the North Pacific subtropical Gyre.</title>
        <authorList>
            <person name="Pham V.D."/>
            <person name="Delong E.F."/>
        </authorList>
    </citation>
    <scope>NUCLEOTIDE SEQUENCE</scope>
</reference>
<keyword evidence="1" id="KW-0175">Coiled coil</keyword>
<evidence type="ECO:0000313" key="2">
    <source>
        <dbReference type="EMBL" id="ADI21877.1"/>
    </source>
</evidence>
<organism evidence="2">
    <name type="scientific">uncultured verrucomicrobium HF0130_25O04</name>
    <dbReference type="NCBI Taxonomy" id="723596"/>
    <lineage>
        <taxon>Bacteria</taxon>
        <taxon>Pseudomonadati</taxon>
        <taxon>Verrucomicrobiota</taxon>
        <taxon>environmental samples</taxon>
    </lineage>
</organism>